<name>A0ABM1BWE0_LIMPO</name>
<evidence type="ECO:0000256" key="1">
    <source>
        <dbReference type="ARBA" id="ARBA00022614"/>
    </source>
</evidence>
<dbReference type="InterPro" id="IPR026906">
    <property type="entry name" value="LRR_5"/>
</dbReference>
<organism evidence="4 5">
    <name type="scientific">Limulus polyphemus</name>
    <name type="common">Atlantic horseshoe crab</name>
    <dbReference type="NCBI Taxonomy" id="6850"/>
    <lineage>
        <taxon>Eukaryota</taxon>
        <taxon>Metazoa</taxon>
        <taxon>Ecdysozoa</taxon>
        <taxon>Arthropoda</taxon>
        <taxon>Chelicerata</taxon>
        <taxon>Merostomata</taxon>
        <taxon>Xiphosura</taxon>
        <taxon>Limulidae</taxon>
        <taxon>Limulus</taxon>
    </lineage>
</organism>
<reference evidence="5" key="1">
    <citation type="submission" date="2025-08" db="UniProtKB">
        <authorList>
            <consortium name="RefSeq"/>
        </authorList>
    </citation>
    <scope>IDENTIFICATION</scope>
    <source>
        <tissue evidence="5">Muscle</tissue>
    </source>
</reference>
<dbReference type="InterPro" id="IPR032675">
    <property type="entry name" value="LRR_dom_sf"/>
</dbReference>
<dbReference type="InterPro" id="IPR001611">
    <property type="entry name" value="Leu-rich_rpt"/>
</dbReference>
<gene>
    <name evidence="5" type="primary">LOC106473827</name>
</gene>
<evidence type="ECO:0000313" key="5">
    <source>
        <dbReference type="RefSeq" id="XP_013789955.2"/>
    </source>
</evidence>
<dbReference type="Proteomes" id="UP000694941">
    <property type="component" value="Unplaced"/>
</dbReference>
<dbReference type="PANTHER" id="PTHR24366">
    <property type="entry name" value="IG(IMMUNOGLOBULIN) AND LRR(LEUCINE RICH REPEAT) DOMAINS"/>
    <property type="match status" value="1"/>
</dbReference>
<evidence type="ECO:0000256" key="3">
    <source>
        <dbReference type="SAM" id="SignalP"/>
    </source>
</evidence>
<keyword evidence="3" id="KW-0732">Signal</keyword>
<dbReference type="InterPro" id="IPR003591">
    <property type="entry name" value="Leu-rich_rpt_typical-subtyp"/>
</dbReference>
<dbReference type="PANTHER" id="PTHR24366:SF96">
    <property type="entry name" value="LEUCINE RICH REPEAT CONTAINING 53"/>
    <property type="match status" value="1"/>
</dbReference>
<dbReference type="SUPFAM" id="SSF52058">
    <property type="entry name" value="L domain-like"/>
    <property type="match status" value="1"/>
</dbReference>
<feature type="chain" id="PRO_5045037031" evidence="3">
    <location>
        <begin position="25"/>
        <end position="325"/>
    </location>
</feature>
<dbReference type="Pfam" id="PF13855">
    <property type="entry name" value="LRR_8"/>
    <property type="match status" value="1"/>
</dbReference>
<dbReference type="Pfam" id="PF13306">
    <property type="entry name" value="LRR_5"/>
    <property type="match status" value="1"/>
</dbReference>
<dbReference type="GeneID" id="106473827"/>
<feature type="signal peptide" evidence="3">
    <location>
        <begin position="1"/>
        <end position="24"/>
    </location>
</feature>
<evidence type="ECO:0000313" key="4">
    <source>
        <dbReference type="Proteomes" id="UP000694941"/>
    </source>
</evidence>
<protein>
    <submittedName>
        <fullName evidence="5">TLR4 interactor with leucine rich repeats-like</fullName>
    </submittedName>
</protein>
<keyword evidence="2" id="KW-0677">Repeat</keyword>
<keyword evidence="1" id="KW-0433">Leucine-rich repeat</keyword>
<proteinExistence type="predicted"/>
<accession>A0ABM1BWE0</accession>
<dbReference type="PROSITE" id="PS51450">
    <property type="entry name" value="LRR"/>
    <property type="match status" value="1"/>
</dbReference>
<dbReference type="SMART" id="SM00369">
    <property type="entry name" value="LRR_TYP"/>
    <property type="match status" value="5"/>
</dbReference>
<sequence>MGGKTQKFQKIALVIILMSSWSFSCPPPENIAPCTCQRVFSKFQLKCKKIFSSSVLEEVFEQTVDYRIDSFQLEDSSFPYFSQRLFQLLKPSSITLIGNAILSLAEPGHLPFQGLEDSLEYISVSRGQYMNDWNWSRFTELRALTSILLSSGDLSHIGTTMFQGNLPSLLYLTIKSNHVSSIDKSAFSSLESLEGLALWDNGITSIERSMFPNASLSQINLSYNKLSSLPDDIFQGMPKLEYLDLRGNQLKKLGEQMLGGVWNQLETLYISENHLQCDCALKWISDRYHKRERPRELDMGTCVEPPQLKGQDPTTASWYLIGCFI</sequence>
<keyword evidence="4" id="KW-1185">Reference proteome</keyword>
<dbReference type="PROSITE" id="PS51257">
    <property type="entry name" value="PROKAR_LIPOPROTEIN"/>
    <property type="match status" value="1"/>
</dbReference>
<dbReference type="RefSeq" id="XP_013789955.2">
    <property type="nucleotide sequence ID" value="XM_013934501.2"/>
</dbReference>
<evidence type="ECO:0000256" key="2">
    <source>
        <dbReference type="ARBA" id="ARBA00022737"/>
    </source>
</evidence>
<dbReference type="Gene3D" id="3.80.10.10">
    <property type="entry name" value="Ribonuclease Inhibitor"/>
    <property type="match status" value="1"/>
</dbReference>